<dbReference type="EMBL" id="VSRR010137277">
    <property type="protein sequence ID" value="MPD03668.1"/>
    <property type="molecule type" value="Genomic_DNA"/>
</dbReference>
<gene>
    <name evidence="1" type="ORF">E2C01_099315</name>
</gene>
<keyword evidence="2" id="KW-1185">Reference proteome</keyword>
<name>A0A5B7KEK3_PORTR</name>
<dbReference type="AlphaFoldDB" id="A0A5B7KEK3"/>
<organism evidence="1 2">
    <name type="scientific">Portunus trituberculatus</name>
    <name type="common">Swimming crab</name>
    <name type="synonym">Neptunus trituberculatus</name>
    <dbReference type="NCBI Taxonomy" id="210409"/>
    <lineage>
        <taxon>Eukaryota</taxon>
        <taxon>Metazoa</taxon>
        <taxon>Ecdysozoa</taxon>
        <taxon>Arthropoda</taxon>
        <taxon>Crustacea</taxon>
        <taxon>Multicrustacea</taxon>
        <taxon>Malacostraca</taxon>
        <taxon>Eumalacostraca</taxon>
        <taxon>Eucarida</taxon>
        <taxon>Decapoda</taxon>
        <taxon>Pleocyemata</taxon>
        <taxon>Brachyura</taxon>
        <taxon>Eubrachyura</taxon>
        <taxon>Portunoidea</taxon>
        <taxon>Portunidae</taxon>
        <taxon>Portuninae</taxon>
        <taxon>Portunus</taxon>
    </lineage>
</organism>
<accession>A0A5B7KEK3</accession>
<reference evidence="1 2" key="1">
    <citation type="submission" date="2019-05" db="EMBL/GenBank/DDBJ databases">
        <title>Another draft genome of Portunus trituberculatus and its Hox gene families provides insights of decapod evolution.</title>
        <authorList>
            <person name="Jeong J.-H."/>
            <person name="Song I."/>
            <person name="Kim S."/>
            <person name="Choi T."/>
            <person name="Kim D."/>
            <person name="Ryu S."/>
            <person name="Kim W."/>
        </authorList>
    </citation>
    <scope>NUCLEOTIDE SEQUENCE [LARGE SCALE GENOMIC DNA]</scope>
    <source>
        <tissue evidence="1">Muscle</tissue>
    </source>
</reference>
<protein>
    <submittedName>
        <fullName evidence="1">Uncharacterized protein</fullName>
    </submittedName>
</protein>
<proteinExistence type="predicted"/>
<comment type="caution">
    <text evidence="1">The sequence shown here is derived from an EMBL/GenBank/DDBJ whole genome shotgun (WGS) entry which is preliminary data.</text>
</comment>
<sequence length="63" mass="6487">MTTHTATASQLLPTGQCDLDDLDLDTTGDSGSLLSQTGSSCRRQKKGDSVSLLSRAFGSAAPD</sequence>
<dbReference type="Proteomes" id="UP000324222">
    <property type="component" value="Unassembled WGS sequence"/>
</dbReference>
<evidence type="ECO:0000313" key="2">
    <source>
        <dbReference type="Proteomes" id="UP000324222"/>
    </source>
</evidence>
<evidence type="ECO:0000313" key="1">
    <source>
        <dbReference type="EMBL" id="MPD03668.1"/>
    </source>
</evidence>